<dbReference type="Proteomes" id="UP001265746">
    <property type="component" value="Unassembled WGS sequence"/>
</dbReference>
<keyword evidence="2" id="KW-1185">Reference proteome</keyword>
<protein>
    <submittedName>
        <fullName evidence="1">Uncharacterized protein</fullName>
    </submittedName>
</protein>
<gene>
    <name evidence="1" type="ORF">N8I77_008315</name>
</gene>
<dbReference type="EMBL" id="JAUJFL010000004">
    <property type="protein sequence ID" value="KAK2605482.1"/>
    <property type="molecule type" value="Genomic_DNA"/>
</dbReference>
<dbReference type="AlphaFoldDB" id="A0AAD9W4C5"/>
<sequence length="198" mass="22337">MAGHQVWSCVETHMLARGMVIALDYFNLPPRNNAPPRRDGKAIAKRAIDWAERWYKYLNRRRVNRWHVPNGFAAPPAKITRGHIRTHVVDMNHVYLRIWHLTERQRVRARSGLAGSLRGVPLFNWTQQVRRAQGAAGVPGTLTAAEIAEIMGSNIVAGYGLPAVATVDGIQLRTNMLLSRLPEFLCQLGEVTTMHDFL</sequence>
<proteinExistence type="predicted"/>
<accession>A0AAD9W4C5</accession>
<evidence type="ECO:0000313" key="1">
    <source>
        <dbReference type="EMBL" id="KAK2605482.1"/>
    </source>
</evidence>
<organism evidence="1 2">
    <name type="scientific">Phomopsis amygdali</name>
    <name type="common">Fusicoccum amygdali</name>
    <dbReference type="NCBI Taxonomy" id="1214568"/>
    <lineage>
        <taxon>Eukaryota</taxon>
        <taxon>Fungi</taxon>
        <taxon>Dikarya</taxon>
        <taxon>Ascomycota</taxon>
        <taxon>Pezizomycotina</taxon>
        <taxon>Sordariomycetes</taxon>
        <taxon>Sordariomycetidae</taxon>
        <taxon>Diaporthales</taxon>
        <taxon>Diaporthaceae</taxon>
        <taxon>Diaporthe</taxon>
    </lineage>
</organism>
<name>A0AAD9W4C5_PHOAM</name>
<reference evidence="1" key="1">
    <citation type="submission" date="2023-06" db="EMBL/GenBank/DDBJ databases">
        <authorList>
            <person name="Noh H."/>
        </authorList>
    </citation>
    <scope>NUCLEOTIDE SEQUENCE</scope>
    <source>
        <strain evidence="1">DUCC20226</strain>
    </source>
</reference>
<evidence type="ECO:0000313" key="2">
    <source>
        <dbReference type="Proteomes" id="UP001265746"/>
    </source>
</evidence>
<comment type="caution">
    <text evidence="1">The sequence shown here is derived from an EMBL/GenBank/DDBJ whole genome shotgun (WGS) entry which is preliminary data.</text>
</comment>